<feature type="domain" description="Protein kinase" evidence="4">
    <location>
        <begin position="1"/>
        <end position="136"/>
    </location>
</feature>
<dbReference type="SUPFAM" id="SSF56112">
    <property type="entry name" value="Protein kinase-like (PK-like)"/>
    <property type="match status" value="1"/>
</dbReference>
<dbReference type="EMBL" id="JXTC01000333">
    <property type="protein sequence ID" value="PON63798.1"/>
    <property type="molecule type" value="Genomic_DNA"/>
</dbReference>
<evidence type="ECO:0000259" key="4">
    <source>
        <dbReference type="PROSITE" id="PS50011"/>
    </source>
</evidence>
<dbReference type="GO" id="GO:0005524">
    <property type="term" value="F:ATP binding"/>
    <property type="evidence" value="ECO:0007669"/>
    <property type="project" value="UniProtKB-KW"/>
</dbReference>
<dbReference type="InParanoid" id="A0A2P5CRW0"/>
<comment type="caution">
    <text evidence="5">The sequence shown here is derived from an EMBL/GenBank/DDBJ whole genome shotgun (WGS) entry which is preliminary data.</text>
</comment>
<keyword evidence="1" id="KW-0547">Nucleotide-binding</keyword>
<dbReference type="InterPro" id="IPR000719">
    <property type="entry name" value="Prot_kinase_dom"/>
</dbReference>
<keyword evidence="5" id="KW-0808">Transferase</keyword>
<evidence type="ECO:0000256" key="3">
    <source>
        <dbReference type="SAM" id="MobiDB-lite"/>
    </source>
</evidence>
<dbReference type="PANTHER" id="PTHR48012">
    <property type="entry name" value="STERILE20-LIKE KINASE, ISOFORM B-RELATED"/>
    <property type="match status" value="1"/>
</dbReference>
<dbReference type="GO" id="GO:0004674">
    <property type="term" value="F:protein serine/threonine kinase activity"/>
    <property type="evidence" value="ECO:0007669"/>
    <property type="project" value="TreeGrafter"/>
</dbReference>
<reference evidence="6" key="1">
    <citation type="submission" date="2016-06" db="EMBL/GenBank/DDBJ databases">
        <title>Parallel loss of symbiosis genes in relatives of nitrogen-fixing non-legume Parasponia.</title>
        <authorList>
            <person name="Van Velzen R."/>
            <person name="Holmer R."/>
            <person name="Bu F."/>
            <person name="Rutten L."/>
            <person name="Van Zeijl A."/>
            <person name="Liu W."/>
            <person name="Santuari L."/>
            <person name="Cao Q."/>
            <person name="Sharma T."/>
            <person name="Shen D."/>
            <person name="Roswanjaya Y."/>
            <person name="Wardhani T."/>
            <person name="Kalhor M.S."/>
            <person name="Jansen J."/>
            <person name="Van den Hoogen J."/>
            <person name="Gungor B."/>
            <person name="Hartog M."/>
            <person name="Hontelez J."/>
            <person name="Verver J."/>
            <person name="Yang W.-C."/>
            <person name="Schijlen E."/>
            <person name="Repin R."/>
            <person name="Schilthuizen M."/>
            <person name="Schranz E."/>
            <person name="Heidstra R."/>
            <person name="Miyata K."/>
            <person name="Fedorova E."/>
            <person name="Kohlen W."/>
            <person name="Bisseling T."/>
            <person name="Smit S."/>
            <person name="Geurts R."/>
        </authorList>
    </citation>
    <scope>NUCLEOTIDE SEQUENCE [LARGE SCALE GENOMIC DNA]</scope>
    <source>
        <strain evidence="6">cv. RG33-2</strain>
    </source>
</reference>
<keyword evidence="2" id="KW-0067">ATP-binding</keyword>
<feature type="region of interest" description="Disordered" evidence="3">
    <location>
        <begin position="191"/>
        <end position="214"/>
    </location>
</feature>
<dbReference type="PANTHER" id="PTHR48012:SF26">
    <property type="entry name" value="SERINE_THREONINE-PROTEIN KINASE DDB_G0283821-RELATED"/>
    <property type="match status" value="1"/>
</dbReference>
<dbReference type="STRING" id="63057.A0A2P5CRW0"/>
<dbReference type="InterPro" id="IPR050629">
    <property type="entry name" value="STE20/SPS1-PAK"/>
</dbReference>
<dbReference type="GO" id="GO:0005737">
    <property type="term" value="C:cytoplasm"/>
    <property type="evidence" value="ECO:0007669"/>
    <property type="project" value="TreeGrafter"/>
</dbReference>
<keyword evidence="6" id="KW-1185">Reference proteome</keyword>
<organism evidence="5 6">
    <name type="scientific">Trema orientale</name>
    <name type="common">Charcoal tree</name>
    <name type="synonym">Celtis orientalis</name>
    <dbReference type="NCBI Taxonomy" id="63057"/>
    <lineage>
        <taxon>Eukaryota</taxon>
        <taxon>Viridiplantae</taxon>
        <taxon>Streptophyta</taxon>
        <taxon>Embryophyta</taxon>
        <taxon>Tracheophyta</taxon>
        <taxon>Spermatophyta</taxon>
        <taxon>Magnoliopsida</taxon>
        <taxon>eudicotyledons</taxon>
        <taxon>Gunneridae</taxon>
        <taxon>Pentapetalae</taxon>
        <taxon>rosids</taxon>
        <taxon>fabids</taxon>
        <taxon>Rosales</taxon>
        <taxon>Cannabaceae</taxon>
        <taxon>Trema</taxon>
    </lineage>
</organism>
<accession>A0A2P5CRW0</accession>
<dbReference type="Gene3D" id="1.10.510.10">
    <property type="entry name" value="Transferase(Phosphotransferase) domain 1"/>
    <property type="match status" value="1"/>
</dbReference>
<sequence>MGKDSVGLVKLADFGVATKLTEADVNTHSVVGTPYWMAPEVGSFRYYYGVRGAGWLCDSIEEIMVLKGNRDRQHRNGIDNNSLGAVRGGLGEFKKDWRKAVVVYRQDLDIHWSVINLGLSRELRRRVGVVELHADIVVLWCLNEVEKKLVLRYEFCRLKLEDFIPSYLEFPNGSDSVLLGIFTLGDNLVPSSSGSCRGGDKSGGPDGTTENTHVDELSEDHDEEVKDISVVGEDMELIVEDVRSLFRYGDYESSQLQQRKYQYSNALLQEGGMSLCQCKHGRIEAGFNSSN</sequence>
<name>A0A2P5CRW0_TREOI</name>
<gene>
    <name evidence="5" type="ORF">TorRG33x02_275080</name>
</gene>
<dbReference type="InterPro" id="IPR011009">
    <property type="entry name" value="Kinase-like_dom_sf"/>
</dbReference>
<protein>
    <submittedName>
        <fullName evidence="5">Tyrosine-protein kinase</fullName>
    </submittedName>
</protein>
<dbReference type="PROSITE" id="PS50011">
    <property type="entry name" value="PROTEIN_KINASE_DOM"/>
    <property type="match status" value="1"/>
</dbReference>
<dbReference type="Proteomes" id="UP000237000">
    <property type="component" value="Unassembled WGS sequence"/>
</dbReference>
<evidence type="ECO:0000313" key="5">
    <source>
        <dbReference type="EMBL" id="PON63798.1"/>
    </source>
</evidence>
<keyword evidence="5" id="KW-0418">Kinase</keyword>
<evidence type="ECO:0000256" key="1">
    <source>
        <dbReference type="ARBA" id="ARBA00022741"/>
    </source>
</evidence>
<evidence type="ECO:0000313" key="6">
    <source>
        <dbReference type="Proteomes" id="UP000237000"/>
    </source>
</evidence>
<dbReference type="OrthoDB" id="8693905at2759"/>
<evidence type="ECO:0000256" key="2">
    <source>
        <dbReference type="ARBA" id="ARBA00022840"/>
    </source>
</evidence>
<dbReference type="AlphaFoldDB" id="A0A2P5CRW0"/>
<proteinExistence type="predicted"/>